<dbReference type="InterPro" id="IPR002195">
    <property type="entry name" value="Dihydroorotase_CS"/>
</dbReference>
<dbReference type="NCBIfam" id="TIGR00857">
    <property type="entry name" value="pyrC_multi"/>
    <property type="match status" value="1"/>
</dbReference>
<dbReference type="GO" id="GO:0004038">
    <property type="term" value="F:allantoinase activity"/>
    <property type="evidence" value="ECO:0007669"/>
    <property type="project" value="TreeGrafter"/>
</dbReference>
<dbReference type="InterPro" id="IPR032466">
    <property type="entry name" value="Metal_Hydrolase"/>
</dbReference>
<dbReference type="Pfam" id="PF12890">
    <property type="entry name" value="DHOase"/>
    <property type="match status" value="1"/>
</dbReference>
<dbReference type="SUPFAM" id="SSF51556">
    <property type="entry name" value="Metallo-dependent hydrolases"/>
    <property type="match status" value="1"/>
</dbReference>
<dbReference type="PANTHER" id="PTHR43668:SF4">
    <property type="entry name" value="ALLANTOINASE"/>
    <property type="match status" value="1"/>
</dbReference>
<dbReference type="GO" id="GO:0006145">
    <property type="term" value="P:purine nucleobase catabolic process"/>
    <property type="evidence" value="ECO:0007669"/>
    <property type="project" value="TreeGrafter"/>
</dbReference>
<name>A0A4R6WNI5_9PROT</name>
<dbReference type="EMBL" id="SNYW01000008">
    <property type="protein sequence ID" value="TDQ82493.1"/>
    <property type="molecule type" value="Genomic_DNA"/>
</dbReference>
<dbReference type="PANTHER" id="PTHR43668">
    <property type="entry name" value="ALLANTOINASE"/>
    <property type="match status" value="1"/>
</dbReference>
<reference evidence="10 11" key="1">
    <citation type="submission" date="2019-03" db="EMBL/GenBank/DDBJ databases">
        <title>Genomic Encyclopedia of Type Strains, Phase III (KMG-III): the genomes of soil and plant-associated and newly described type strains.</title>
        <authorList>
            <person name="Whitman W."/>
        </authorList>
    </citation>
    <scope>NUCLEOTIDE SEQUENCE [LARGE SCALE GENOMIC DNA]</scope>
    <source>
        <strain evidence="10 11">CGMCC 1.7660</strain>
    </source>
</reference>
<protein>
    <submittedName>
        <fullName evidence="10">Dihydroorotase</fullName>
    </submittedName>
</protein>
<comment type="caution">
    <text evidence="10">The sequence shown here is derived from an EMBL/GenBank/DDBJ whole genome shotgun (WGS) entry which is preliminary data.</text>
</comment>
<evidence type="ECO:0000256" key="5">
    <source>
        <dbReference type="ARBA" id="ARBA00022801"/>
    </source>
</evidence>
<accession>A0A4R6WNI5</accession>
<keyword evidence="6" id="KW-0665">Pyrimidine biosynthesis</keyword>
<dbReference type="InterPro" id="IPR011059">
    <property type="entry name" value="Metal-dep_hydrolase_composite"/>
</dbReference>
<comment type="similarity">
    <text evidence="3">Belongs to the metallo-dependent hydrolases superfamily. DHOase family. Class I DHOase subfamily.</text>
</comment>
<keyword evidence="5" id="KW-0378">Hydrolase</keyword>
<dbReference type="InterPro" id="IPR024403">
    <property type="entry name" value="DHOase_cat"/>
</dbReference>
<dbReference type="Proteomes" id="UP000295783">
    <property type="component" value="Unassembled WGS sequence"/>
</dbReference>
<dbReference type="OrthoDB" id="9775759at2"/>
<evidence type="ECO:0000256" key="2">
    <source>
        <dbReference type="ARBA" id="ARBA00002368"/>
    </source>
</evidence>
<dbReference type="Gene3D" id="2.30.40.10">
    <property type="entry name" value="Urease, subunit C, domain 1"/>
    <property type="match status" value="1"/>
</dbReference>
<proteinExistence type="inferred from homology"/>
<evidence type="ECO:0000256" key="1">
    <source>
        <dbReference type="ARBA" id="ARBA00001947"/>
    </source>
</evidence>
<dbReference type="AlphaFoldDB" id="A0A4R6WNI5"/>
<organism evidence="10 11">
    <name type="scientific">Dongia mobilis</name>
    <dbReference type="NCBI Taxonomy" id="578943"/>
    <lineage>
        <taxon>Bacteria</taxon>
        <taxon>Pseudomonadati</taxon>
        <taxon>Pseudomonadota</taxon>
        <taxon>Alphaproteobacteria</taxon>
        <taxon>Rhodospirillales</taxon>
        <taxon>Dongiaceae</taxon>
        <taxon>Dongia</taxon>
    </lineage>
</organism>
<dbReference type="NCBIfam" id="NF006559">
    <property type="entry name" value="PRK09060.1"/>
    <property type="match status" value="1"/>
</dbReference>
<comment type="function">
    <text evidence="2">Catalyzes the reversible cyclization of carbamoyl aspartate to dihydroorotate.</text>
</comment>
<evidence type="ECO:0000313" key="10">
    <source>
        <dbReference type="EMBL" id="TDQ82493.1"/>
    </source>
</evidence>
<sequence>MAHNPDIQNLETRTFDLVIRGGHVATPNGLENLDIGVAGGKIVGLGVIPAGRAGQEFDATGLTVLPGVIDTQVHFREPGLEHKEDLASGTAGAALGGVTAIFEMPNTNPNTLDAAAINDKLARARGRAWVDHAFFMGASDENASQLGELEKLPGCAGVKIFMGSSTGSLLVADDETLEEVLRHGRRRVAIHAEDEMRLRERLALVKDGADPDQHPVWRDVETAVRATTRILKIARKAGRRIHVLHVSTADEMPILAAHKDIATVEVLTHHLTLSAPDCYRRLGTYAQMNPPVRDAHHQAGIWQALRAGVVDCIGSDHAPHTREEKDRPYPQSPSGMPGVQTLLPVMLDHVAKGRLTLQRLIDLTSAGPARIFNIRNKGRIALGYDADFSVVDLTAQRTITNEWMATKAGWTPYHGMEVTGWPRATIIRGHIVMREDELQGKALGQPVQFQETIQPQG</sequence>
<evidence type="ECO:0000259" key="8">
    <source>
        <dbReference type="Pfam" id="PF01979"/>
    </source>
</evidence>
<keyword evidence="11" id="KW-1185">Reference proteome</keyword>
<dbReference type="GO" id="GO:0005737">
    <property type="term" value="C:cytoplasm"/>
    <property type="evidence" value="ECO:0007669"/>
    <property type="project" value="TreeGrafter"/>
</dbReference>
<dbReference type="CDD" id="cd01318">
    <property type="entry name" value="DHOase_IIb"/>
    <property type="match status" value="1"/>
</dbReference>
<feature type="domain" description="Amidohydrolase-related" evidence="8">
    <location>
        <begin position="234"/>
        <end position="432"/>
    </location>
</feature>
<evidence type="ECO:0000256" key="3">
    <source>
        <dbReference type="ARBA" id="ARBA00010286"/>
    </source>
</evidence>
<feature type="domain" description="Dihydroorotase catalytic" evidence="9">
    <location>
        <begin position="64"/>
        <end position="131"/>
    </location>
</feature>
<dbReference type="PROSITE" id="PS00483">
    <property type="entry name" value="DIHYDROOROTASE_2"/>
    <property type="match status" value="1"/>
</dbReference>
<evidence type="ECO:0000256" key="6">
    <source>
        <dbReference type="ARBA" id="ARBA00022975"/>
    </source>
</evidence>
<dbReference type="Pfam" id="PF01979">
    <property type="entry name" value="Amidohydro_1"/>
    <property type="match status" value="1"/>
</dbReference>
<dbReference type="InterPro" id="IPR050138">
    <property type="entry name" value="DHOase/Allantoinase_Hydrolase"/>
</dbReference>
<dbReference type="RefSeq" id="WP_133613765.1">
    <property type="nucleotide sequence ID" value="NZ_SNYW01000008.1"/>
</dbReference>
<feature type="compositionally biased region" description="Basic and acidic residues" evidence="7">
    <location>
        <begin position="317"/>
        <end position="328"/>
    </location>
</feature>
<dbReference type="SUPFAM" id="SSF51338">
    <property type="entry name" value="Composite domain of metallo-dependent hydrolases"/>
    <property type="match status" value="1"/>
</dbReference>
<keyword evidence="4" id="KW-0479">Metal-binding</keyword>
<dbReference type="GO" id="GO:0046872">
    <property type="term" value="F:metal ion binding"/>
    <property type="evidence" value="ECO:0007669"/>
    <property type="project" value="UniProtKB-KW"/>
</dbReference>
<dbReference type="InterPro" id="IPR006680">
    <property type="entry name" value="Amidohydro-rel"/>
</dbReference>
<dbReference type="Gene3D" id="3.20.20.140">
    <property type="entry name" value="Metal-dependent hydrolases"/>
    <property type="match status" value="1"/>
</dbReference>
<evidence type="ECO:0000259" key="9">
    <source>
        <dbReference type="Pfam" id="PF12890"/>
    </source>
</evidence>
<comment type="cofactor">
    <cofactor evidence="1">
        <name>Zn(2+)</name>
        <dbReference type="ChEBI" id="CHEBI:29105"/>
    </cofactor>
</comment>
<evidence type="ECO:0000256" key="4">
    <source>
        <dbReference type="ARBA" id="ARBA00022723"/>
    </source>
</evidence>
<gene>
    <name evidence="10" type="ORF">A8950_2316</name>
</gene>
<feature type="region of interest" description="Disordered" evidence="7">
    <location>
        <begin position="315"/>
        <end position="335"/>
    </location>
</feature>
<evidence type="ECO:0000313" key="11">
    <source>
        <dbReference type="Proteomes" id="UP000295783"/>
    </source>
</evidence>
<evidence type="ECO:0000256" key="7">
    <source>
        <dbReference type="SAM" id="MobiDB-lite"/>
    </source>
</evidence>